<feature type="domain" description="RNA polymerase sigma-70 region 2" evidence="5">
    <location>
        <begin position="19"/>
        <end position="81"/>
    </location>
</feature>
<dbReference type="GO" id="GO:0006352">
    <property type="term" value="P:DNA-templated transcription initiation"/>
    <property type="evidence" value="ECO:0007669"/>
    <property type="project" value="InterPro"/>
</dbReference>
<dbReference type="Proteomes" id="UP001057753">
    <property type="component" value="Unassembled WGS sequence"/>
</dbReference>
<evidence type="ECO:0000256" key="1">
    <source>
        <dbReference type="ARBA" id="ARBA00023015"/>
    </source>
</evidence>
<name>A0A9Q4FXZ8_SALAG</name>
<keyword evidence="3" id="KW-0804">Transcription</keyword>
<comment type="caution">
    <text evidence="6">The sequence shown here is derived from an EMBL/GenBank/DDBJ whole genome shotgun (WGS) entry which is preliminary data.</text>
</comment>
<dbReference type="SUPFAM" id="SSF88946">
    <property type="entry name" value="Sigma2 domain of RNA polymerase sigma factors"/>
    <property type="match status" value="1"/>
</dbReference>
<dbReference type="EMBL" id="JABXYM010000001">
    <property type="protein sequence ID" value="MCR6095224.1"/>
    <property type="molecule type" value="Genomic_DNA"/>
</dbReference>
<accession>A0A9Q4FXZ8</accession>
<evidence type="ECO:0000256" key="3">
    <source>
        <dbReference type="ARBA" id="ARBA00023163"/>
    </source>
</evidence>
<dbReference type="GO" id="GO:0016987">
    <property type="term" value="F:sigma factor activity"/>
    <property type="evidence" value="ECO:0007669"/>
    <property type="project" value="UniProtKB-KW"/>
</dbReference>
<keyword evidence="4" id="KW-0175">Coiled coil</keyword>
<dbReference type="InterPro" id="IPR039425">
    <property type="entry name" value="RNA_pol_sigma-70-like"/>
</dbReference>
<evidence type="ECO:0000256" key="2">
    <source>
        <dbReference type="ARBA" id="ARBA00023082"/>
    </source>
</evidence>
<dbReference type="AlphaFoldDB" id="A0A9Q4FXZ8"/>
<dbReference type="PANTHER" id="PTHR43133">
    <property type="entry name" value="RNA POLYMERASE ECF-TYPE SIGMA FACTO"/>
    <property type="match status" value="1"/>
</dbReference>
<evidence type="ECO:0000313" key="7">
    <source>
        <dbReference type="Proteomes" id="UP001057753"/>
    </source>
</evidence>
<dbReference type="InterPro" id="IPR013325">
    <property type="entry name" value="RNA_pol_sigma_r2"/>
</dbReference>
<sequence length="89" mass="10436">MEFVSKAKRGDIKAFEYLINLEKDKLYRLAFTYVKNEEDALEIFQETVTKALEKISGLKNEQYFSTWITKILINTSMDHLNVKKIKTLG</sequence>
<proteinExistence type="predicted"/>
<evidence type="ECO:0000313" key="6">
    <source>
        <dbReference type="EMBL" id="MCR6095224.1"/>
    </source>
</evidence>
<keyword evidence="7" id="KW-1185">Reference proteome</keyword>
<keyword evidence="1" id="KW-0805">Transcription regulation</keyword>
<evidence type="ECO:0000256" key="4">
    <source>
        <dbReference type="SAM" id="Coils"/>
    </source>
</evidence>
<evidence type="ECO:0000259" key="5">
    <source>
        <dbReference type="Pfam" id="PF04542"/>
    </source>
</evidence>
<organism evidence="6 7">
    <name type="scientific">Salipaludibacillus agaradhaerens</name>
    <name type="common">Bacillus agaradhaerens</name>
    <dbReference type="NCBI Taxonomy" id="76935"/>
    <lineage>
        <taxon>Bacteria</taxon>
        <taxon>Bacillati</taxon>
        <taxon>Bacillota</taxon>
        <taxon>Bacilli</taxon>
        <taxon>Bacillales</taxon>
        <taxon>Bacillaceae</taxon>
    </lineage>
</organism>
<dbReference type="PANTHER" id="PTHR43133:SF51">
    <property type="entry name" value="RNA POLYMERASE SIGMA FACTOR"/>
    <property type="match status" value="1"/>
</dbReference>
<protein>
    <recommendedName>
        <fullName evidence="5">RNA polymerase sigma-70 region 2 domain-containing protein</fullName>
    </recommendedName>
</protein>
<dbReference type="Gene3D" id="1.10.1740.10">
    <property type="match status" value="1"/>
</dbReference>
<reference evidence="6" key="1">
    <citation type="submission" date="2020-06" db="EMBL/GenBank/DDBJ databases">
        <title>Insight into the genomes of haloalkaliphilic bacilli from Kenyan soda lakes.</title>
        <authorList>
            <person name="Mwirichia R."/>
            <person name="Villamizar G.C."/>
            <person name="Poehlein A."/>
            <person name="Mugweru J."/>
            <person name="Kipnyargis A."/>
            <person name="Kiplimo D."/>
            <person name="Orwa P."/>
            <person name="Daniel R."/>
        </authorList>
    </citation>
    <scope>NUCLEOTIDE SEQUENCE</scope>
    <source>
        <strain evidence="6">B1096_S55</strain>
    </source>
</reference>
<keyword evidence="2" id="KW-0731">Sigma factor</keyword>
<feature type="coiled-coil region" evidence="4">
    <location>
        <begin position="34"/>
        <end position="61"/>
    </location>
</feature>
<dbReference type="InterPro" id="IPR007627">
    <property type="entry name" value="RNA_pol_sigma70_r2"/>
</dbReference>
<gene>
    <name evidence="6" type="ORF">HXA33_01500</name>
</gene>
<dbReference type="Pfam" id="PF04542">
    <property type="entry name" value="Sigma70_r2"/>
    <property type="match status" value="1"/>
</dbReference>